<evidence type="ECO:0000313" key="6">
    <source>
        <dbReference type="Proteomes" id="UP001208771"/>
    </source>
</evidence>
<dbReference type="Pfam" id="PF12625">
    <property type="entry name" value="Arabinose_bd"/>
    <property type="match status" value="1"/>
</dbReference>
<evidence type="ECO:0000256" key="1">
    <source>
        <dbReference type="ARBA" id="ARBA00023015"/>
    </source>
</evidence>
<name>A0AAE3MY54_9HYPH</name>
<proteinExistence type="predicted"/>
<reference evidence="5" key="1">
    <citation type="submission" date="2022-07" db="EMBL/GenBank/DDBJ databases">
        <title>Ectorhizobium quercum gen.nov., sp. nov.</title>
        <authorList>
            <person name="Ma T."/>
            <person name="Li Y."/>
        </authorList>
    </citation>
    <scope>NUCLEOTIDE SEQUENCE</scope>
    <source>
        <strain evidence="5">BDR2-2</strain>
    </source>
</reference>
<dbReference type="EMBL" id="JANFPI010000001">
    <property type="protein sequence ID" value="MCX8995597.1"/>
    <property type="molecule type" value="Genomic_DNA"/>
</dbReference>
<feature type="domain" description="HTH araC/xylS-type" evidence="4">
    <location>
        <begin position="241"/>
        <end position="339"/>
    </location>
</feature>
<dbReference type="PANTHER" id="PTHR47894:SF4">
    <property type="entry name" value="HTH-TYPE TRANSCRIPTIONAL REGULATOR GADX"/>
    <property type="match status" value="1"/>
</dbReference>
<dbReference type="PROSITE" id="PS01124">
    <property type="entry name" value="HTH_ARAC_FAMILY_2"/>
    <property type="match status" value="1"/>
</dbReference>
<dbReference type="Proteomes" id="UP001208771">
    <property type="component" value="Unassembled WGS sequence"/>
</dbReference>
<sequence>MTHSPDLEDITVIAGVASAIAVHARSYGIDIKPICDALDIDPAIFQDMTARVSLDRVCRLLEACALLANDEAFGLKCTDVYERGASGPFGYGLIVAPDVRSLVDFLEAHVPGATSSSYFARETTDRGVTLRLTFSPLVVKRDQYVDMALAMIMARVREIIGERASLIEIELERPKPREPAIFQRYLSDRLTFSSRINSLIFPHEILDVVNSRGDSRLFTLMDMQCRSLYPARSASQEEFVSAVREYLQLRIAEAELSLADAARHFDLSERTLQRRLAERGTSLNDIRDDIRREMSLTLLRESDLPIAEICYRLGYSAPSAFSRSVTRWFGASPRAVRNGKAR</sequence>
<keyword evidence="3" id="KW-0804">Transcription</keyword>
<protein>
    <submittedName>
        <fullName evidence="5">AraC family transcriptional regulator</fullName>
    </submittedName>
</protein>
<keyword evidence="2" id="KW-0238">DNA-binding</keyword>
<dbReference type="GO" id="GO:0000976">
    <property type="term" value="F:transcription cis-regulatory region binding"/>
    <property type="evidence" value="ECO:0007669"/>
    <property type="project" value="TreeGrafter"/>
</dbReference>
<dbReference type="SMART" id="SM00342">
    <property type="entry name" value="HTH_ARAC"/>
    <property type="match status" value="1"/>
</dbReference>
<dbReference type="AlphaFoldDB" id="A0AAE3MY54"/>
<dbReference type="InterPro" id="IPR009057">
    <property type="entry name" value="Homeodomain-like_sf"/>
</dbReference>
<comment type="caution">
    <text evidence="5">The sequence shown here is derived from an EMBL/GenBank/DDBJ whole genome shotgun (WGS) entry which is preliminary data.</text>
</comment>
<dbReference type="InterPro" id="IPR018060">
    <property type="entry name" value="HTH_AraC"/>
</dbReference>
<dbReference type="Pfam" id="PF12833">
    <property type="entry name" value="HTH_18"/>
    <property type="match status" value="1"/>
</dbReference>
<evidence type="ECO:0000256" key="2">
    <source>
        <dbReference type="ARBA" id="ARBA00023125"/>
    </source>
</evidence>
<keyword evidence="6" id="KW-1185">Reference proteome</keyword>
<dbReference type="PANTHER" id="PTHR47894">
    <property type="entry name" value="HTH-TYPE TRANSCRIPTIONAL REGULATOR GADX"/>
    <property type="match status" value="1"/>
</dbReference>
<evidence type="ECO:0000259" key="4">
    <source>
        <dbReference type="PROSITE" id="PS01124"/>
    </source>
</evidence>
<gene>
    <name evidence="5" type="ORF">NOF55_00560</name>
</gene>
<keyword evidence="1" id="KW-0805">Transcription regulation</keyword>
<accession>A0AAE3MY54</accession>
<evidence type="ECO:0000313" key="5">
    <source>
        <dbReference type="EMBL" id="MCX8995597.1"/>
    </source>
</evidence>
<dbReference type="RefSeq" id="WP_306409373.1">
    <property type="nucleotide sequence ID" value="NZ_JANFPI010000001.1"/>
</dbReference>
<dbReference type="GO" id="GO:0005829">
    <property type="term" value="C:cytosol"/>
    <property type="evidence" value="ECO:0007669"/>
    <property type="project" value="TreeGrafter"/>
</dbReference>
<dbReference type="Gene3D" id="1.10.10.60">
    <property type="entry name" value="Homeodomain-like"/>
    <property type="match status" value="1"/>
</dbReference>
<organism evidence="5 6">
    <name type="scientific">Ectorhizobium quercum</name>
    <dbReference type="NCBI Taxonomy" id="2965071"/>
    <lineage>
        <taxon>Bacteria</taxon>
        <taxon>Pseudomonadati</taxon>
        <taxon>Pseudomonadota</taxon>
        <taxon>Alphaproteobacteria</taxon>
        <taxon>Hyphomicrobiales</taxon>
        <taxon>Rhizobiaceae</taxon>
        <taxon>Ectorhizobium</taxon>
    </lineage>
</organism>
<dbReference type="InterPro" id="IPR032687">
    <property type="entry name" value="AraC-type_N"/>
</dbReference>
<dbReference type="SUPFAM" id="SSF46689">
    <property type="entry name" value="Homeodomain-like"/>
    <property type="match status" value="1"/>
</dbReference>
<evidence type="ECO:0000256" key="3">
    <source>
        <dbReference type="ARBA" id="ARBA00023163"/>
    </source>
</evidence>
<dbReference type="GO" id="GO:0003700">
    <property type="term" value="F:DNA-binding transcription factor activity"/>
    <property type="evidence" value="ECO:0007669"/>
    <property type="project" value="InterPro"/>
</dbReference>